<feature type="region of interest" description="Disordered" evidence="6">
    <location>
        <begin position="624"/>
        <end position="645"/>
    </location>
</feature>
<dbReference type="Gene3D" id="1.10.10.60">
    <property type="entry name" value="Homeodomain-like"/>
    <property type="match status" value="1"/>
</dbReference>
<keyword evidence="5" id="KW-0862">Zinc</keyword>
<dbReference type="GO" id="GO:0000118">
    <property type="term" value="C:histone deacetylase complex"/>
    <property type="evidence" value="ECO:0007669"/>
    <property type="project" value="TreeGrafter"/>
</dbReference>
<keyword evidence="2" id="KW-0805">Transcription regulation</keyword>
<protein>
    <recommendedName>
        <fullName evidence="13">C2H2-type domain-containing protein</fullName>
    </recommendedName>
</protein>
<dbReference type="PROSITE" id="PS00028">
    <property type="entry name" value="ZINC_FINGER_C2H2_1"/>
    <property type="match status" value="1"/>
</dbReference>
<feature type="region of interest" description="Disordered" evidence="6">
    <location>
        <begin position="1"/>
        <end position="27"/>
    </location>
</feature>
<evidence type="ECO:0000259" key="7">
    <source>
        <dbReference type="PROSITE" id="PS50157"/>
    </source>
</evidence>
<sequence length="683" mass="75180">MNTTGDREAQQSTGQKVGNYRPGFGMETKANDMQTKMDDHSVNGHPNTPNNRLDYTMTTGDSFMPALTKPMETEMMDLSIFRNIADSSIKHDGSTYHPMESSSSCLPFDPAAHLAATSAGPFPMDAYARTTSQTDDFEFETMLRSVEGDDHGNVFTGDMSSFNFELPSLDGSTFPESDGINLKSREHRKRHSTAPCSLFAPSRTGSLAQDFMSTAFSLPPPPVVRARRKSRGKPDSIFLLLKKNGMTDGKSWSRARSCSLRHADQAMFKPSGSALLSPADKSKSDEAIQKTGLPPTSRTSKSRFKPLPLIIPPYVFFNRFQSQLRSPSFSDNNGISMIGVRARTPYTPPPILSPLRRGSGLFCRIRRPSPVAPKSAPVCYSRKESFWENLDLSAAVAAGSRKIDDVSPAIVSPPDSPVKTDSLPHINVGTEYQATVPSTPLDSSKVCKDGARAVLLFDPNCLNHLPQDTVQAFLHLASSPAVHGGGINTELALHLLYDCGGDVQKAATRLTASGPLFDDKHPLHDYTYNDCQQWSAKEMIQFEDALLKGDKDFNEVSAAVGASMSDCHFKSYCCFLNEQQVGTKSVADCIAFYYSWKIVFKRSYQAFRVAKQRREFLQFGRLRSPASSNGAQSVANAQSSSSPMETCSSTYSESDEVYPCNICGKVFYKIKSRSAHMKIHYRL</sequence>
<keyword evidence="4" id="KW-0539">Nucleus</keyword>
<dbReference type="GO" id="GO:0008270">
    <property type="term" value="F:zinc ion binding"/>
    <property type="evidence" value="ECO:0007669"/>
    <property type="project" value="UniProtKB-KW"/>
</dbReference>
<dbReference type="InterPro" id="IPR017884">
    <property type="entry name" value="SANT_dom"/>
</dbReference>
<dbReference type="PANTHER" id="PTHR16089:SF40">
    <property type="entry name" value="SUPPRESSOR OF ACTIVATED EGL-4 PROTEIN 1"/>
    <property type="match status" value="1"/>
</dbReference>
<feature type="domain" description="ELM2" evidence="8">
    <location>
        <begin position="424"/>
        <end position="514"/>
    </location>
</feature>
<feature type="compositionally biased region" description="Low complexity" evidence="6">
    <location>
        <begin position="626"/>
        <end position="645"/>
    </location>
</feature>
<comment type="subcellular location">
    <subcellularLocation>
        <location evidence="1">Nucleus</location>
    </subcellularLocation>
</comment>
<evidence type="ECO:0000256" key="2">
    <source>
        <dbReference type="ARBA" id="ARBA00023015"/>
    </source>
</evidence>
<keyword evidence="5" id="KW-0479">Metal-binding</keyword>
<organism evidence="10 12">
    <name type="scientific">Trichuris suis</name>
    <name type="common">pig whipworm</name>
    <dbReference type="NCBI Taxonomy" id="68888"/>
    <lineage>
        <taxon>Eukaryota</taxon>
        <taxon>Metazoa</taxon>
        <taxon>Ecdysozoa</taxon>
        <taxon>Nematoda</taxon>
        <taxon>Enoplea</taxon>
        <taxon>Dorylaimia</taxon>
        <taxon>Trichinellida</taxon>
        <taxon>Trichuridae</taxon>
        <taxon>Trichuris</taxon>
    </lineage>
</organism>
<dbReference type="InterPro" id="IPR013087">
    <property type="entry name" value="Znf_C2H2_type"/>
</dbReference>
<feature type="domain" description="C2H2-type" evidence="7">
    <location>
        <begin position="658"/>
        <end position="683"/>
    </location>
</feature>
<evidence type="ECO:0000313" key="10">
    <source>
        <dbReference type="EMBL" id="KFD53076.1"/>
    </source>
</evidence>
<dbReference type="Proteomes" id="UP000030758">
    <property type="component" value="Unassembled WGS sequence"/>
</dbReference>
<dbReference type="GO" id="GO:0006357">
    <property type="term" value="P:regulation of transcription by RNA polymerase II"/>
    <property type="evidence" value="ECO:0007669"/>
    <property type="project" value="TreeGrafter"/>
</dbReference>
<keyword evidence="12" id="KW-1185">Reference proteome</keyword>
<dbReference type="EMBL" id="KL367623">
    <property type="protein sequence ID" value="KFD61435.1"/>
    <property type="molecule type" value="Genomic_DNA"/>
</dbReference>
<dbReference type="InterPro" id="IPR051066">
    <property type="entry name" value="Trans_reg/Corepressor"/>
</dbReference>
<dbReference type="InterPro" id="IPR000949">
    <property type="entry name" value="ELM2_dom"/>
</dbReference>
<evidence type="ECO:0000313" key="12">
    <source>
        <dbReference type="Proteomes" id="UP000030764"/>
    </source>
</evidence>
<evidence type="ECO:0000259" key="8">
    <source>
        <dbReference type="PROSITE" id="PS51156"/>
    </source>
</evidence>
<evidence type="ECO:0000313" key="11">
    <source>
        <dbReference type="EMBL" id="KFD61435.1"/>
    </source>
</evidence>
<dbReference type="SMART" id="SM01189">
    <property type="entry name" value="ELM2"/>
    <property type="match status" value="1"/>
</dbReference>
<dbReference type="PANTHER" id="PTHR16089">
    <property type="entry name" value="REST COREPRESSOR COREST PROTEIN-RELATED"/>
    <property type="match status" value="1"/>
</dbReference>
<evidence type="ECO:0000256" key="6">
    <source>
        <dbReference type="SAM" id="MobiDB-lite"/>
    </source>
</evidence>
<evidence type="ECO:0000259" key="9">
    <source>
        <dbReference type="PROSITE" id="PS51293"/>
    </source>
</evidence>
<dbReference type="GO" id="GO:0003714">
    <property type="term" value="F:transcription corepressor activity"/>
    <property type="evidence" value="ECO:0007669"/>
    <property type="project" value="TreeGrafter"/>
</dbReference>
<dbReference type="SMART" id="SM00355">
    <property type="entry name" value="ZnF_C2H2"/>
    <property type="match status" value="1"/>
</dbReference>
<evidence type="ECO:0008006" key="13">
    <source>
        <dbReference type="Google" id="ProtNLM"/>
    </source>
</evidence>
<evidence type="ECO:0000256" key="4">
    <source>
        <dbReference type="ARBA" id="ARBA00023242"/>
    </source>
</evidence>
<evidence type="ECO:0000256" key="5">
    <source>
        <dbReference type="PROSITE-ProRule" id="PRU00042"/>
    </source>
</evidence>
<evidence type="ECO:0000256" key="3">
    <source>
        <dbReference type="ARBA" id="ARBA00023163"/>
    </source>
</evidence>
<dbReference type="Proteomes" id="UP000030764">
    <property type="component" value="Unassembled WGS sequence"/>
</dbReference>
<dbReference type="Pfam" id="PF01448">
    <property type="entry name" value="ELM2"/>
    <property type="match status" value="1"/>
</dbReference>
<dbReference type="GO" id="GO:0005667">
    <property type="term" value="C:transcription regulator complex"/>
    <property type="evidence" value="ECO:0007669"/>
    <property type="project" value="TreeGrafter"/>
</dbReference>
<accession>A0A085M780</accession>
<evidence type="ECO:0000256" key="1">
    <source>
        <dbReference type="ARBA" id="ARBA00004123"/>
    </source>
</evidence>
<feature type="region of interest" description="Disordered" evidence="6">
    <location>
        <begin position="271"/>
        <end position="302"/>
    </location>
</feature>
<keyword evidence="5" id="KW-0863">Zinc-finger</keyword>
<dbReference type="AlphaFoldDB" id="A0A085M780"/>
<dbReference type="EMBL" id="KL363220">
    <property type="protein sequence ID" value="KFD53076.1"/>
    <property type="molecule type" value="Genomic_DNA"/>
</dbReference>
<keyword evidence="3" id="KW-0804">Transcription</keyword>
<name>A0A085M780_9BILA</name>
<dbReference type="PROSITE" id="PS51293">
    <property type="entry name" value="SANT"/>
    <property type="match status" value="1"/>
</dbReference>
<dbReference type="PROSITE" id="PS51156">
    <property type="entry name" value="ELM2"/>
    <property type="match status" value="1"/>
</dbReference>
<proteinExistence type="predicted"/>
<reference evidence="10 12" key="1">
    <citation type="journal article" date="2014" name="Nat. Genet.">
        <title>Genome and transcriptome of the porcine whipworm Trichuris suis.</title>
        <authorList>
            <person name="Jex A.R."/>
            <person name="Nejsum P."/>
            <person name="Schwarz E.M."/>
            <person name="Hu L."/>
            <person name="Young N.D."/>
            <person name="Hall R.S."/>
            <person name="Korhonen P.K."/>
            <person name="Liao S."/>
            <person name="Thamsborg S."/>
            <person name="Xia J."/>
            <person name="Xu P."/>
            <person name="Wang S."/>
            <person name="Scheerlinck J.P."/>
            <person name="Hofmann A."/>
            <person name="Sternberg P.W."/>
            <person name="Wang J."/>
            <person name="Gasser R.B."/>
        </authorList>
    </citation>
    <scope>NUCLEOTIDE SEQUENCE [LARGE SCALE GENOMIC DNA]</scope>
    <source>
        <strain evidence="11">DCEP-RM93F</strain>
        <strain evidence="10">DCEP-RM93M</strain>
    </source>
</reference>
<gene>
    <name evidence="10" type="ORF">M513_05990</name>
    <name evidence="11" type="ORF">M514_05990</name>
</gene>
<feature type="domain" description="SANT" evidence="9">
    <location>
        <begin position="529"/>
        <end position="601"/>
    </location>
</feature>
<dbReference type="PROSITE" id="PS50157">
    <property type="entry name" value="ZINC_FINGER_C2H2_2"/>
    <property type="match status" value="1"/>
</dbReference>